<feature type="transmembrane region" description="Helical" evidence="10">
    <location>
        <begin position="114"/>
        <end position="131"/>
    </location>
</feature>
<evidence type="ECO:0000256" key="1">
    <source>
        <dbReference type="ARBA" id="ARBA00003257"/>
    </source>
</evidence>
<evidence type="ECO:0000313" key="12">
    <source>
        <dbReference type="EMBL" id="AER54648.1"/>
    </source>
</evidence>
<dbReference type="EMBL" id="JN700950">
    <property type="protein sequence ID" value="AER54648.1"/>
    <property type="molecule type" value="Genomic_DNA"/>
</dbReference>
<feature type="transmembrane region" description="Helical" evidence="10">
    <location>
        <begin position="137"/>
        <end position="156"/>
    </location>
</feature>
<feature type="transmembrane region" description="Helical" evidence="10">
    <location>
        <begin position="244"/>
        <end position="267"/>
    </location>
</feature>
<geneLocation type="mitochondrion" evidence="12"/>
<keyword evidence="10" id="KW-0830">Ubiquinone</keyword>
<reference evidence="12" key="1">
    <citation type="journal article" date="2012" name="Genome Biol. Evol.">
        <title>Evolution of linear mitochondrial genomes in medusozoan cnidarians.</title>
        <authorList>
            <person name="Kayal E."/>
            <person name="Bentlage B."/>
            <person name="Collins A.G."/>
            <person name="Kayal M."/>
            <person name="Pirro S."/>
            <person name="Lavrov D.V."/>
        </authorList>
    </citation>
    <scope>NUCLEOTIDE SEQUENCE</scope>
</reference>
<accession>G9ISZ9</accession>
<keyword evidence="8 10" id="KW-0472">Membrane</keyword>
<feature type="transmembrane region" description="Helical" evidence="10">
    <location>
        <begin position="168"/>
        <end position="190"/>
    </location>
</feature>
<dbReference type="PRINTS" id="PR01437">
    <property type="entry name" value="NUOXDRDTASE4"/>
</dbReference>
<evidence type="ECO:0000256" key="9">
    <source>
        <dbReference type="ARBA" id="ARBA00049551"/>
    </source>
</evidence>
<feature type="transmembrane region" description="Helical" evidence="10">
    <location>
        <begin position="273"/>
        <end position="291"/>
    </location>
</feature>
<dbReference type="InterPro" id="IPR010227">
    <property type="entry name" value="NADH_Q_OxRdtase_chainM/4"/>
</dbReference>
<evidence type="ECO:0000259" key="11">
    <source>
        <dbReference type="Pfam" id="PF00361"/>
    </source>
</evidence>
<dbReference type="InterPro" id="IPR003918">
    <property type="entry name" value="NADH_UbQ_OxRdtase"/>
</dbReference>
<feature type="transmembrane region" description="Helical" evidence="10">
    <location>
        <begin position="27"/>
        <end position="47"/>
    </location>
</feature>
<keyword evidence="10" id="KW-0813">Transport</keyword>
<feature type="transmembrane region" description="Helical" evidence="10">
    <location>
        <begin position="326"/>
        <end position="351"/>
    </location>
</feature>
<name>G9ISZ9_9CNID</name>
<proteinExistence type="inferred from homology"/>
<dbReference type="PANTHER" id="PTHR43507">
    <property type="entry name" value="NADH-UBIQUINONE OXIDOREDUCTASE CHAIN 4"/>
    <property type="match status" value="1"/>
</dbReference>
<dbReference type="AlphaFoldDB" id="G9ISZ9"/>
<organism evidence="12">
    <name type="scientific">Pennaria disticha</name>
    <dbReference type="NCBI Taxonomy" id="264068"/>
    <lineage>
        <taxon>Eukaryota</taxon>
        <taxon>Metazoa</taxon>
        <taxon>Cnidaria</taxon>
        <taxon>Hydrozoa</taxon>
        <taxon>Hydroidolina</taxon>
        <taxon>Anthoathecata</taxon>
        <taxon>Capitata</taxon>
        <taxon>Pennariidae</taxon>
        <taxon>Pennaria</taxon>
    </lineage>
</organism>
<evidence type="ECO:0000256" key="2">
    <source>
        <dbReference type="ARBA" id="ARBA00004141"/>
    </source>
</evidence>
<keyword evidence="10" id="KW-0679">Respiratory chain</keyword>
<keyword evidence="10 12" id="KW-0496">Mitochondrion</keyword>
<dbReference type="GO" id="GO:0042773">
    <property type="term" value="P:ATP synthesis coupled electron transport"/>
    <property type="evidence" value="ECO:0007669"/>
    <property type="project" value="InterPro"/>
</dbReference>
<keyword evidence="6 10" id="KW-0812">Transmembrane</keyword>
<dbReference type="NCBIfam" id="TIGR01972">
    <property type="entry name" value="NDH_I_M"/>
    <property type="match status" value="1"/>
</dbReference>
<feature type="transmembrane region" description="Helical" evidence="10">
    <location>
        <begin position="405"/>
        <end position="428"/>
    </location>
</feature>
<dbReference type="EC" id="7.1.1.2" evidence="4 10"/>
<dbReference type="PANTHER" id="PTHR43507:SF1">
    <property type="entry name" value="NADH-UBIQUINONE OXIDOREDUCTASE CHAIN 4"/>
    <property type="match status" value="1"/>
</dbReference>
<comment type="function">
    <text evidence="1">Core subunit of the mitochondrial membrane respiratory chain NADH dehydrogenase (Complex I) that is believed to belong to the minimal assembly required for catalysis. Complex I functions in the transfer of electrons from NADH to the respiratory chain. The immediate electron acceptor for the enzyme is believed to be ubiquinone.</text>
</comment>
<feature type="transmembrane region" description="Helical" evidence="10">
    <location>
        <begin position="449"/>
        <end position="470"/>
    </location>
</feature>
<dbReference type="GO" id="GO:0003954">
    <property type="term" value="F:NADH dehydrogenase activity"/>
    <property type="evidence" value="ECO:0007669"/>
    <property type="project" value="TreeGrafter"/>
</dbReference>
<feature type="domain" description="NADH:quinone oxidoreductase/Mrp antiporter transmembrane" evidence="11">
    <location>
        <begin position="132"/>
        <end position="418"/>
    </location>
</feature>
<gene>
    <name evidence="12" type="primary">nad4</name>
</gene>
<evidence type="ECO:0000256" key="6">
    <source>
        <dbReference type="ARBA" id="ARBA00022692"/>
    </source>
</evidence>
<keyword evidence="7 10" id="KW-1133">Transmembrane helix</keyword>
<evidence type="ECO:0000256" key="8">
    <source>
        <dbReference type="ARBA" id="ARBA00023136"/>
    </source>
</evidence>
<protein>
    <recommendedName>
        <fullName evidence="5 10">NADH-ubiquinone oxidoreductase chain 4</fullName>
        <ecNumber evidence="4 10">7.1.1.2</ecNumber>
    </recommendedName>
</protein>
<sequence>MIIILIIIPFISILNLILINRNNIKKLYFSSLFWSIFQILIYSIFYINDFNNFTLFQYNLNFNWLINNNSQINWGNLLFMIDGISLIFIGLSIILIPICIIISFKIIKFFIKEFLICLFFTLILLITVFSIMDILGFYILFEIILIPMFFIIGIWGSRLEKIKAAYYFFFYTLCGSLLLLISIFKLYSLIGSTNYFNLIILVLPENLQYWLFIGFFFSLAIKIPMFPFHIWLPQAHVEAPIAGSILLAGILLKLGGYGFIRFSYPIIPLASNYFNPIIITLSCIAIIYGGLTTFRQNDIKRLIAYSSVSHMGLVTLSIFTHSIEGIIASIIMMVAHGVVSSGLFMTTSILYSRLHTRLIKYYKGLTSIMPIFSTIMIILILGNISFPLTINFIAEFLSLLSITNYNFFTGIIVGIGIFIGTLYSLFIFNKMFFGQLNNFTIKLRDLLYFEYQSFLPIIFFTIFLGIYPNILIKWTLLSSLVNISL</sequence>
<dbReference type="GO" id="GO:0015990">
    <property type="term" value="P:electron transport coupled proton transport"/>
    <property type="evidence" value="ECO:0007669"/>
    <property type="project" value="TreeGrafter"/>
</dbReference>
<feature type="transmembrane region" description="Helical" evidence="10">
    <location>
        <begin position="210"/>
        <end position="232"/>
    </location>
</feature>
<feature type="transmembrane region" description="Helical" evidence="10">
    <location>
        <begin position="77"/>
        <end position="102"/>
    </location>
</feature>
<comment type="catalytic activity">
    <reaction evidence="9 10">
        <text>a ubiquinone + NADH + 5 H(+)(in) = a ubiquinol + NAD(+) + 4 H(+)(out)</text>
        <dbReference type="Rhea" id="RHEA:29091"/>
        <dbReference type="Rhea" id="RHEA-COMP:9565"/>
        <dbReference type="Rhea" id="RHEA-COMP:9566"/>
        <dbReference type="ChEBI" id="CHEBI:15378"/>
        <dbReference type="ChEBI" id="CHEBI:16389"/>
        <dbReference type="ChEBI" id="CHEBI:17976"/>
        <dbReference type="ChEBI" id="CHEBI:57540"/>
        <dbReference type="ChEBI" id="CHEBI:57945"/>
        <dbReference type="EC" id="7.1.1.2"/>
    </reaction>
</comment>
<evidence type="ECO:0000256" key="7">
    <source>
        <dbReference type="ARBA" id="ARBA00022989"/>
    </source>
</evidence>
<keyword evidence="12" id="KW-0560">Oxidoreductase</keyword>
<comment type="similarity">
    <text evidence="3 10">Belongs to the complex I subunit 4 family.</text>
</comment>
<evidence type="ECO:0000256" key="10">
    <source>
        <dbReference type="RuleBase" id="RU003297"/>
    </source>
</evidence>
<dbReference type="Pfam" id="PF00361">
    <property type="entry name" value="Proton_antipo_M"/>
    <property type="match status" value="1"/>
</dbReference>
<dbReference type="GO" id="GO:0031966">
    <property type="term" value="C:mitochondrial membrane"/>
    <property type="evidence" value="ECO:0007669"/>
    <property type="project" value="UniProtKB-SubCell"/>
</dbReference>
<keyword evidence="10" id="KW-0520">NAD</keyword>
<dbReference type="GO" id="GO:0048039">
    <property type="term" value="F:ubiquinone binding"/>
    <property type="evidence" value="ECO:0007669"/>
    <property type="project" value="TreeGrafter"/>
</dbReference>
<evidence type="ECO:0000256" key="3">
    <source>
        <dbReference type="ARBA" id="ARBA00009025"/>
    </source>
</evidence>
<dbReference type="GO" id="GO:0008137">
    <property type="term" value="F:NADH dehydrogenase (ubiquinone) activity"/>
    <property type="evidence" value="ECO:0007669"/>
    <property type="project" value="UniProtKB-UniRule"/>
</dbReference>
<comment type="subcellular location">
    <subcellularLocation>
        <location evidence="2">Membrane</location>
        <topology evidence="2">Multi-pass membrane protein</topology>
    </subcellularLocation>
    <subcellularLocation>
        <location evidence="10">Mitochondrion membrane</location>
        <topology evidence="10">Multi-pass membrane protein</topology>
    </subcellularLocation>
</comment>
<evidence type="ECO:0000256" key="5">
    <source>
        <dbReference type="ARBA" id="ARBA00021006"/>
    </source>
</evidence>
<feature type="transmembrane region" description="Helical" evidence="10">
    <location>
        <begin position="303"/>
        <end position="320"/>
    </location>
</feature>
<evidence type="ECO:0000256" key="4">
    <source>
        <dbReference type="ARBA" id="ARBA00012944"/>
    </source>
</evidence>
<dbReference type="InterPro" id="IPR001750">
    <property type="entry name" value="ND/Mrp_TM"/>
</dbReference>
<keyword evidence="10" id="KW-0249">Electron transport</keyword>
<feature type="transmembrane region" description="Helical" evidence="10">
    <location>
        <begin position="371"/>
        <end position="393"/>
    </location>
</feature>
<comment type="function">
    <text evidence="10">Core subunit of the mitochondrial membrane respiratory chain NADH dehydrogenase (Complex I) which catalyzes electron transfer from NADH through the respiratory chain, using ubiquinone as an electron acceptor. Essential for the catalytic activity and assembly of complex I.</text>
</comment>